<dbReference type="PANTHER" id="PTHR21505:SF12">
    <property type="entry name" value="MADF DOMAIN-CONTAINING PROTEIN-RELATED"/>
    <property type="match status" value="1"/>
</dbReference>
<dbReference type="EMBL" id="JTDY01008040">
    <property type="protein sequence ID" value="KOB64786.1"/>
    <property type="molecule type" value="Genomic_DNA"/>
</dbReference>
<dbReference type="Pfam" id="PF10545">
    <property type="entry name" value="MADF_DNA_bdg"/>
    <property type="match status" value="1"/>
</dbReference>
<dbReference type="SMART" id="SM00595">
    <property type="entry name" value="MADF"/>
    <property type="match status" value="1"/>
</dbReference>
<organism evidence="2 3">
    <name type="scientific">Operophtera brumata</name>
    <name type="common">Winter moth</name>
    <name type="synonym">Phalaena brumata</name>
    <dbReference type="NCBI Taxonomy" id="104452"/>
    <lineage>
        <taxon>Eukaryota</taxon>
        <taxon>Metazoa</taxon>
        <taxon>Ecdysozoa</taxon>
        <taxon>Arthropoda</taxon>
        <taxon>Hexapoda</taxon>
        <taxon>Insecta</taxon>
        <taxon>Pterygota</taxon>
        <taxon>Neoptera</taxon>
        <taxon>Endopterygota</taxon>
        <taxon>Lepidoptera</taxon>
        <taxon>Glossata</taxon>
        <taxon>Ditrysia</taxon>
        <taxon>Geometroidea</taxon>
        <taxon>Geometridae</taxon>
        <taxon>Larentiinae</taxon>
        <taxon>Operophtera</taxon>
    </lineage>
</organism>
<sequence>MADASISEHQRISDSAERKFVLLTISLYKEHPELWKAGSPDYSNKFKRQKALQDIASALREFKPYYNEQLLRKKINILRTNFNKEYKKRGQLLASGGGCDWNVTCCWYFDALIFLKDQGESAKEDDDDEAAGLVNPMPQIHREIEPAVKVEEDPEELKMELDLWVASNYNSLKSKHDLFPNLSEYDAVGINVAKKLAKMDPNQAIYAESIINNVLRKGLQKRLRDDTDLCNINGN</sequence>
<accession>A0A0L7KNZ2</accession>
<gene>
    <name evidence="2" type="ORF">OBRU01_23679</name>
</gene>
<evidence type="ECO:0000313" key="3">
    <source>
        <dbReference type="Proteomes" id="UP000037510"/>
    </source>
</evidence>
<dbReference type="InterPro" id="IPR006578">
    <property type="entry name" value="MADF-dom"/>
</dbReference>
<protein>
    <recommendedName>
        <fullName evidence="1">MADF domain-containing protein</fullName>
    </recommendedName>
</protein>
<dbReference type="STRING" id="104452.A0A0L7KNZ2"/>
<feature type="domain" description="MADF" evidence="1">
    <location>
        <begin position="23"/>
        <end position="120"/>
    </location>
</feature>
<dbReference type="PANTHER" id="PTHR21505">
    <property type="entry name" value="MADF DOMAIN-CONTAINING PROTEIN-RELATED"/>
    <property type="match status" value="1"/>
</dbReference>
<dbReference type="Proteomes" id="UP000037510">
    <property type="component" value="Unassembled WGS sequence"/>
</dbReference>
<comment type="caution">
    <text evidence="2">The sequence shown here is derived from an EMBL/GenBank/DDBJ whole genome shotgun (WGS) entry which is preliminary data.</text>
</comment>
<evidence type="ECO:0000313" key="2">
    <source>
        <dbReference type="EMBL" id="KOB64786.1"/>
    </source>
</evidence>
<evidence type="ECO:0000259" key="1">
    <source>
        <dbReference type="PROSITE" id="PS51029"/>
    </source>
</evidence>
<keyword evidence="3" id="KW-1185">Reference proteome</keyword>
<dbReference type="AlphaFoldDB" id="A0A0L7KNZ2"/>
<reference evidence="2 3" key="1">
    <citation type="journal article" date="2015" name="Genome Biol. Evol.">
        <title>The genome of winter moth (Operophtera brumata) provides a genomic perspective on sexual dimorphism and phenology.</title>
        <authorList>
            <person name="Derks M.F."/>
            <person name="Smit S."/>
            <person name="Salis L."/>
            <person name="Schijlen E."/>
            <person name="Bossers A."/>
            <person name="Mateman C."/>
            <person name="Pijl A.S."/>
            <person name="de Ridder D."/>
            <person name="Groenen M.A."/>
            <person name="Visser M.E."/>
            <person name="Megens H.J."/>
        </authorList>
    </citation>
    <scope>NUCLEOTIDE SEQUENCE [LARGE SCALE GENOMIC DNA]</scope>
    <source>
        <strain evidence="2">WM2013NL</strain>
        <tissue evidence="2">Head and thorax</tissue>
    </source>
</reference>
<proteinExistence type="predicted"/>
<dbReference type="PROSITE" id="PS51029">
    <property type="entry name" value="MADF"/>
    <property type="match status" value="1"/>
</dbReference>
<name>A0A0L7KNZ2_OPEBR</name>